<dbReference type="InterPro" id="IPR025515">
    <property type="entry name" value="DUF4403"/>
</dbReference>
<name>A0A192D7A2_9SPHN</name>
<sequence>MRVGQQRKVLAAAVGLLAFGLAACNEAARTSGSAPPRGDDPIVFPKEPSRIAVDLDVDLAQLERALESEVPRQLWQINRPGSECISSSKIDIGIAKVKSPKIKCHIIGKVTRGRIRISGRGEQLFVRLPVNGTIMARDVAGIFKGETATGAAEVTLALRLDLRPDWRLGSSTKLDYRWTREPGIDFMGQRITFTSQADKELATVKRDVERIVARELARLPVKVSAREGWREAHAVFELNERNPAVWGRLTPQQFRYGGYAVEGRNLVLRLGMDAMFETFIGMKPKPRKAGNLPDLAPRAKTEPKSVMHVPVLADYAVLEPVLAKALAKRSARPFVIQDYGSVTARFDKIKVYGTGKGRIAVGAQFDAKSDLAAIGAAKGQIWLTAQPQNDPGSRKVRFVDVEVTGDTDLTGQSLLFALASAPGFQEVITDALEQNFENDFNKLKAKIDRALAARRDGGADYSIRIDSVETGTITAYGAGLYMPVDITGRIDARLRRIK</sequence>
<evidence type="ECO:0000313" key="3">
    <source>
        <dbReference type="Proteomes" id="UP000078263"/>
    </source>
</evidence>
<accession>A0A192D7A2</accession>
<feature type="signal peptide" evidence="1">
    <location>
        <begin position="1"/>
        <end position="27"/>
    </location>
</feature>
<protein>
    <recommendedName>
        <fullName evidence="4">DUF4403 domain-containing protein</fullName>
    </recommendedName>
</protein>
<reference evidence="2 3" key="1">
    <citation type="submission" date="2016-05" db="EMBL/GenBank/DDBJ databases">
        <title>Compelete Genome Sequence of Bacteriochlorophyll-Synthesizing Bacterium Porphyrobacter neustonensis DSM 9434.</title>
        <authorList>
            <person name="Shi X.-L."/>
            <person name="Wu Y.-H."/>
            <person name="Cheng H."/>
            <person name="Xu L."/>
            <person name="Zhang X.-Q."/>
            <person name="Wang C.-S."/>
            <person name="Xu X.-W."/>
        </authorList>
    </citation>
    <scope>NUCLEOTIDE SEQUENCE [LARGE SCALE GENOMIC DNA]</scope>
    <source>
        <strain evidence="2 3">DSM 9434</strain>
    </source>
</reference>
<proteinExistence type="predicted"/>
<dbReference type="STRING" id="1112.A9D12_13725"/>
<dbReference type="EMBL" id="CP016033">
    <property type="protein sequence ID" value="ANK14378.1"/>
    <property type="molecule type" value="Genomic_DNA"/>
</dbReference>
<feature type="chain" id="PRO_5008251854" description="DUF4403 domain-containing protein" evidence="1">
    <location>
        <begin position="28"/>
        <end position="498"/>
    </location>
</feature>
<evidence type="ECO:0000256" key="1">
    <source>
        <dbReference type="SAM" id="SignalP"/>
    </source>
</evidence>
<evidence type="ECO:0008006" key="4">
    <source>
        <dbReference type="Google" id="ProtNLM"/>
    </source>
</evidence>
<dbReference type="KEGG" id="pns:A9D12_13725"/>
<organism evidence="2 3">
    <name type="scientific">Erythrobacter neustonensis</name>
    <dbReference type="NCBI Taxonomy" id="1112"/>
    <lineage>
        <taxon>Bacteria</taxon>
        <taxon>Pseudomonadati</taxon>
        <taxon>Pseudomonadota</taxon>
        <taxon>Alphaproteobacteria</taxon>
        <taxon>Sphingomonadales</taxon>
        <taxon>Erythrobacteraceae</taxon>
        <taxon>Erythrobacter/Porphyrobacter group</taxon>
        <taxon>Erythrobacter</taxon>
    </lineage>
</organism>
<dbReference type="AlphaFoldDB" id="A0A192D7A2"/>
<keyword evidence="3" id="KW-1185">Reference proteome</keyword>
<dbReference type="Proteomes" id="UP000078263">
    <property type="component" value="Chromosome"/>
</dbReference>
<dbReference type="PROSITE" id="PS51257">
    <property type="entry name" value="PROKAR_LIPOPROTEIN"/>
    <property type="match status" value="1"/>
</dbReference>
<gene>
    <name evidence="2" type="ORF">A9D12_13725</name>
</gene>
<dbReference type="Pfam" id="PF14356">
    <property type="entry name" value="DUF4403"/>
    <property type="match status" value="1"/>
</dbReference>
<evidence type="ECO:0000313" key="2">
    <source>
        <dbReference type="EMBL" id="ANK14378.1"/>
    </source>
</evidence>
<keyword evidence="1" id="KW-0732">Signal</keyword>